<evidence type="ECO:0000313" key="2">
    <source>
        <dbReference type="EMBL" id="SDD57332.1"/>
    </source>
</evidence>
<reference evidence="2 3" key="1">
    <citation type="submission" date="2016-10" db="EMBL/GenBank/DDBJ databases">
        <authorList>
            <person name="de Groot N.N."/>
        </authorList>
    </citation>
    <scope>NUCLEOTIDE SEQUENCE [LARGE SCALE GENOMIC DNA]</scope>
    <source>
        <strain evidence="2 3">JCM 11308</strain>
    </source>
</reference>
<keyword evidence="1" id="KW-0812">Transmembrane</keyword>
<feature type="transmembrane region" description="Helical" evidence="1">
    <location>
        <begin position="113"/>
        <end position="134"/>
    </location>
</feature>
<keyword evidence="3" id="KW-1185">Reference proteome</keyword>
<feature type="transmembrane region" description="Helical" evidence="1">
    <location>
        <begin position="12"/>
        <end position="39"/>
    </location>
</feature>
<keyword evidence="1" id="KW-0472">Membrane</keyword>
<feature type="transmembrane region" description="Helical" evidence="1">
    <location>
        <begin position="59"/>
        <end position="76"/>
    </location>
</feature>
<feature type="transmembrane region" description="Helical" evidence="1">
    <location>
        <begin position="215"/>
        <end position="236"/>
    </location>
</feature>
<feature type="transmembrane region" description="Helical" evidence="1">
    <location>
        <begin position="292"/>
        <end position="310"/>
    </location>
</feature>
<gene>
    <name evidence="2" type="ORF">SAMN05444580_105142</name>
</gene>
<feature type="transmembrane region" description="Helical" evidence="1">
    <location>
        <begin position="242"/>
        <end position="261"/>
    </location>
</feature>
<dbReference type="EMBL" id="FNAB01000005">
    <property type="protein sequence ID" value="SDD57332.1"/>
    <property type="molecule type" value="Genomic_DNA"/>
</dbReference>
<feature type="transmembrane region" description="Helical" evidence="1">
    <location>
        <begin position="83"/>
        <end position="101"/>
    </location>
</feature>
<feature type="transmembrane region" description="Helical" evidence="1">
    <location>
        <begin position="184"/>
        <end position="203"/>
    </location>
</feature>
<keyword evidence="1" id="KW-1133">Transmembrane helix</keyword>
<dbReference type="AlphaFoldDB" id="A0A1G6VUM8"/>
<dbReference type="STRING" id="168276.SAMN05444580_105142"/>
<dbReference type="RefSeq" id="WP_072842481.1">
    <property type="nucleotide sequence ID" value="NZ_FNAB01000005.1"/>
</dbReference>
<organism evidence="2 3">
    <name type="scientific">Rhodococcus tukisamuensis</name>
    <dbReference type="NCBI Taxonomy" id="168276"/>
    <lineage>
        <taxon>Bacteria</taxon>
        <taxon>Bacillati</taxon>
        <taxon>Actinomycetota</taxon>
        <taxon>Actinomycetes</taxon>
        <taxon>Mycobacteriales</taxon>
        <taxon>Nocardiaceae</taxon>
        <taxon>Rhodococcus</taxon>
    </lineage>
</organism>
<protein>
    <submittedName>
        <fullName evidence="2">Uncharacterized protein</fullName>
    </submittedName>
</protein>
<feature type="transmembrane region" description="Helical" evidence="1">
    <location>
        <begin position="141"/>
        <end position="164"/>
    </location>
</feature>
<accession>A0A1G6VUM8</accession>
<evidence type="ECO:0000313" key="3">
    <source>
        <dbReference type="Proteomes" id="UP000199417"/>
    </source>
</evidence>
<feature type="transmembrane region" description="Helical" evidence="1">
    <location>
        <begin position="317"/>
        <end position="339"/>
    </location>
</feature>
<feature type="transmembrane region" description="Helical" evidence="1">
    <location>
        <begin position="415"/>
        <end position="434"/>
    </location>
</feature>
<dbReference type="Proteomes" id="UP000199417">
    <property type="component" value="Unassembled WGS sequence"/>
</dbReference>
<proteinExistence type="predicted"/>
<evidence type="ECO:0000256" key="1">
    <source>
        <dbReference type="SAM" id="Phobius"/>
    </source>
</evidence>
<sequence length="447" mass="44834">MTNRLDTAVDRRVVTALEVVIAFLVSATAGWVLVAPVAAGYAIGGTRGELQLVATSRPLAAAIGVVLAIATAALLSRRTDTRAARPVSLVGLSVIVWATLVSDQVQQVEWVIAQPYLSGVGAGLALGGCAVAAAGHRSSSAALAGGALAAFLLAVDITQTAAMSEGSGSTAYSLDGLSGLVAAPSWWLLLPAVGFSIAGAMVGRRASNALAPQPSRAVVSGLIVVVAGLGTNAALVAHHDGWAVAVPALAVFALAVMFAAYRLDGRDGQLLLTATAVAAAGATMIAGAGMTWIGVAIVAATLAVGLVVGLRWPRATLALVLLAAISALGMVATNDLWFVDGIRYLALAPVAGYALGSATRTSAASGVVGVSVLFVPTALSVAGQGSESDDYWGNLSPVAMLERGMMSPTPPDPRGLALVMTLVVVGMAVALRVLRARRPETEPVSAA</sequence>
<feature type="transmembrane region" description="Helical" evidence="1">
    <location>
        <begin position="268"/>
        <end position="286"/>
    </location>
</feature>
<name>A0A1G6VUM8_9NOCA</name>